<evidence type="ECO:0000313" key="2">
    <source>
        <dbReference type="Proteomes" id="UP000540929"/>
    </source>
</evidence>
<keyword evidence="2" id="KW-1185">Reference proteome</keyword>
<dbReference type="Proteomes" id="UP000540929">
    <property type="component" value="Unassembled WGS sequence"/>
</dbReference>
<reference evidence="1 2" key="1">
    <citation type="submission" date="2020-07" db="EMBL/GenBank/DDBJ databases">
        <title>Exploring microbial biodiversity for novel pathways involved in the catabolism of aromatic compounds derived from lignin.</title>
        <authorList>
            <person name="Elkins J."/>
        </authorList>
    </citation>
    <scope>NUCLEOTIDE SEQUENCE [LARGE SCALE GENOMIC DNA]</scope>
    <source>
        <strain evidence="1 2">H2C3C</strain>
    </source>
</reference>
<name>A0A7Y9WV18_9BURK</name>
<accession>A0A7Y9WV18</accession>
<protein>
    <submittedName>
        <fullName evidence="1">Uncharacterized protein</fullName>
    </submittedName>
</protein>
<dbReference type="EMBL" id="JACCAS010000002">
    <property type="protein sequence ID" value="NYH27729.1"/>
    <property type="molecule type" value="Genomic_DNA"/>
</dbReference>
<organism evidence="1 2">
    <name type="scientific">Paraburkholderia bryophila</name>
    <dbReference type="NCBI Taxonomy" id="420952"/>
    <lineage>
        <taxon>Bacteria</taxon>
        <taxon>Pseudomonadati</taxon>
        <taxon>Pseudomonadota</taxon>
        <taxon>Betaproteobacteria</taxon>
        <taxon>Burkholderiales</taxon>
        <taxon>Burkholderiaceae</taxon>
        <taxon>Paraburkholderia</taxon>
    </lineage>
</organism>
<sequence length="90" mass="10477">MKPNNLESVMMAVTWRKPQRALPYFYQKYFHFLTKSLTTAYLPERKMFHMIPASDESGLHGLRFECWVAVMSNLDGPARVARPASHAYLK</sequence>
<dbReference type="AlphaFoldDB" id="A0A7Y9WV18"/>
<proteinExistence type="predicted"/>
<comment type="caution">
    <text evidence="1">The sequence shown here is derived from an EMBL/GenBank/DDBJ whole genome shotgun (WGS) entry which is preliminary data.</text>
</comment>
<evidence type="ECO:0000313" key="1">
    <source>
        <dbReference type="EMBL" id="NYH27729.1"/>
    </source>
</evidence>
<gene>
    <name evidence="1" type="ORF">GGD40_007300</name>
</gene>